<dbReference type="Proteomes" id="UP000194127">
    <property type="component" value="Unassembled WGS sequence"/>
</dbReference>
<feature type="non-terminal residue" evidence="2">
    <location>
        <position position="1"/>
    </location>
</feature>
<gene>
    <name evidence="2" type="ORF">POSPLADRAFT_1068912</name>
</gene>
<protein>
    <submittedName>
        <fullName evidence="2">Uncharacterized protein</fullName>
    </submittedName>
</protein>
<dbReference type="RefSeq" id="XP_024342932.1">
    <property type="nucleotide sequence ID" value="XM_024482324.1"/>
</dbReference>
<organism evidence="2 3">
    <name type="scientific">Postia placenta MAD-698-R-SB12</name>
    <dbReference type="NCBI Taxonomy" id="670580"/>
    <lineage>
        <taxon>Eukaryota</taxon>
        <taxon>Fungi</taxon>
        <taxon>Dikarya</taxon>
        <taxon>Basidiomycota</taxon>
        <taxon>Agaricomycotina</taxon>
        <taxon>Agaricomycetes</taxon>
        <taxon>Polyporales</taxon>
        <taxon>Adustoporiaceae</taxon>
        <taxon>Rhodonia</taxon>
    </lineage>
</organism>
<name>A0A1X6NBX2_9APHY</name>
<proteinExistence type="predicted"/>
<reference evidence="2 3" key="1">
    <citation type="submission" date="2017-04" db="EMBL/GenBank/DDBJ databases">
        <title>Genome Sequence of the Model Brown-Rot Fungus Postia placenta SB12.</title>
        <authorList>
            <consortium name="DOE Joint Genome Institute"/>
            <person name="Gaskell J."/>
            <person name="Kersten P."/>
            <person name="Larrondo L.F."/>
            <person name="Canessa P."/>
            <person name="Martinez D."/>
            <person name="Hibbett D."/>
            <person name="Schmoll M."/>
            <person name="Kubicek C.P."/>
            <person name="Martinez A.T."/>
            <person name="Yadav J."/>
            <person name="Master E."/>
            <person name="Magnuson J.K."/>
            <person name="James T."/>
            <person name="Yaver D."/>
            <person name="Berka R."/>
            <person name="Labutti K."/>
            <person name="Lipzen A."/>
            <person name="Aerts A."/>
            <person name="Barry K."/>
            <person name="Henrissat B."/>
            <person name="Blanchette R."/>
            <person name="Grigoriev I."/>
            <person name="Cullen D."/>
        </authorList>
    </citation>
    <scope>NUCLEOTIDE SEQUENCE [LARGE SCALE GENOMIC DNA]</scope>
    <source>
        <strain evidence="2 3">MAD-698-R-SB12</strain>
    </source>
</reference>
<dbReference type="EMBL" id="KZ110592">
    <property type="protein sequence ID" value="OSX66138.1"/>
    <property type="molecule type" value="Genomic_DNA"/>
</dbReference>
<feature type="region of interest" description="Disordered" evidence="1">
    <location>
        <begin position="40"/>
        <end position="70"/>
    </location>
</feature>
<sequence length="183" mass="20880">MSLCNMQRRHRVPAMAAEGYEACIQVRLCRRTRDCATEEGCARHKKRRPHDKRRDREKIGPAGEGMTSLGNESPLATLHLSILDASARAMLPVDAREAKVFELLFEGRAGHCDLGCMCGHVRDALFARRDECWRDEVRVERNREKDVFKGYRGARRGYRGARRGCRGSGLKREPLTARDLRVD</sequence>
<dbReference type="AlphaFoldDB" id="A0A1X6NBX2"/>
<keyword evidence="3" id="KW-1185">Reference proteome</keyword>
<dbReference type="GeneID" id="36327274"/>
<evidence type="ECO:0000313" key="3">
    <source>
        <dbReference type="Proteomes" id="UP000194127"/>
    </source>
</evidence>
<evidence type="ECO:0000256" key="1">
    <source>
        <dbReference type="SAM" id="MobiDB-lite"/>
    </source>
</evidence>
<evidence type="ECO:0000313" key="2">
    <source>
        <dbReference type="EMBL" id="OSX66138.1"/>
    </source>
</evidence>
<accession>A0A1X6NBX2</accession>